<organism evidence="1 2">
    <name type="scientific">Candidatus Nitrosotenuis cloacae</name>
    <dbReference type="NCBI Taxonomy" id="1603555"/>
    <lineage>
        <taxon>Archaea</taxon>
        <taxon>Nitrososphaerota</taxon>
        <taxon>Candidatus Nitrosotenuis</taxon>
    </lineage>
</organism>
<name>A0A3G1B0H8_9ARCH</name>
<dbReference type="EMBL" id="CP011097">
    <property type="protein sequence ID" value="AJZ75630.1"/>
    <property type="molecule type" value="Genomic_DNA"/>
</dbReference>
<dbReference type="Proteomes" id="UP000266745">
    <property type="component" value="Chromosome"/>
</dbReference>
<accession>A0A3G1B0H8</accession>
<sequence>MDDELKKLMDRVHVGITSFNYNGTKVPCVILAEKRFDEIMAKVAGKPLSVDTNLNILQNGLGNVFVEVSLTFSEGDIEEKLLLYANESLEFFESLANTSMLALSSPHSQVGKDNVFMIQLPRPEKITNALDIIKKGLQEKH</sequence>
<protein>
    <submittedName>
        <fullName evidence="1">Uncharacterized protein</fullName>
    </submittedName>
</protein>
<dbReference type="AlphaFoldDB" id="A0A3G1B0H8"/>
<proteinExistence type="predicted"/>
<evidence type="ECO:0000313" key="1">
    <source>
        <dbReference type="EMBL" id="AJZ75630.1"/>
    </source>
</evidence>
<evidence type="ECO:0000313" key="2">
    <source>
        <dbReference type="Proteomes" id="UP000266745"/>
    </source>
</evidence>
<reference evidence="1 2" key="1">
    <citation type="journal article" date="2016" name="Sci. Rep.">
        <title>A novel ammonia-oxidizing archaeon from wastewater treatment plant: Its enrichment, physiological and genomic characteristics.</title>
        <authorList>
            <person name="Li Y."/>
            <person name="Ding K."/>
            <person name="Wen X."/>
            <person name="Zhang B."/>
            <person name="Shen B."/>
            <person name="Yang Y."/>
        </authorList>
    </citation>
    <scope>NUCLEOTIDE SEQUENCE [LARGE SCALE GENOMIC DNA]</scope>
    <source>
        <strain evidence="1 2">SAT1</strain>
    </source>
</reference>
<keyword evidence="2" id="KW-1185">Reference proteome</keyword>
<dbReference type="OrthoDB" id="6375at2157"/>
<dbReference type="STRING" id="1603555.SU86_003775"/>
<dbReference type="KEGG" id="tah:SU86_003775"/>
<gene>
    <name evidence="1" type="ORF">SU86_003775</name>
</gene>